<reference evidence="1 2" key="1">
    <citation type="submission" date="2023-07" db="EMBL/GenBank/DDBJ databases">
        <title>Genomic Encyclopedia of Type Strains, Phase IV (KMG-IV): sequencing the most valuable type-strain genomes for metagenomic binning, comparative biology and taxonomic classification.</title>
        <authorList>
            <person name="Goeker M."/>
        </authorList>
    </citation>
    <scope>NUCLEOTIDE SEQUENCE [LARGE SCALE GENOMIC DNA]</scope>
    <source>
        <strain evidence="1 2">DSM 1112</strain>
    </source>
</reference>
<dbReference type="GO" id="GO:0061693">
    <property type="term" value="F:alpha-D-ribose 1-methylphosphonate 5-triphosphate synthase activity"/>
    <property type="evidence" value="ECO:0007669"/>
    <property type="project" value="UniProtKB-EC"/>
</dbReference>
<dbReference type="PIRSF" id="PIRSF020680">
    <property type="entry name" value="PhnH"/>
    <property type="match status" value="1"/>
</dbReference>
<dbReference type="RefSeq" id="WP_307225867.1">
    <property type="nucleotide sequence ID" value="NZ_JAUSVF010000001.1"/>
</dbReference>
<dbReference type="NCBIfam" id="TIGR03292">
    <property type="entry name" value="PhnH_redo"/>
    <property type="match status" value="1"/>
</dbReference>
<sequence>MRVNADKNGAAYRGGFADPVFQAQGIFRAVMDAMARPCTVQSLSGIIAAVKPPAPLSAGAGAIALTLCDADTPVWLSPALRQSAAKAWLAFHAGAPFTETKTDARFAFVEAGGLVPGFGHFSLGTQEYPDRSATLALEVDALTGGPVFRAMGPGIKEEAVFAAAGLPDVFDILWAENHALFPRGVDLILVTGSELLCLPRTTKLERREA</sequence>
<dbReference type="InterPro" id="IPR008772">
    <property type="entry name" value="Phosphonate_metab_PhnH"/>
</dbReference>
<keyword evidence="2" id="KW-1185">Reference proteome</keyword>
<dbReference type="Proteomes" id="UP001230207">
    <property type="component" value="Unassembled WGS sequence"/>
</dbReference>
<keyword evidence="1" id="KW-0808">Transferase</keyword>
<accession>A0ABU0BJN6</accession>
<evidence type="ECO:0000313" key="1">
    <source>
        <dbReference type="EMBL" id="MDQ0318098.1"/>
    </source>
</evidence>
<dbReference type="EMBL" id="JAUSVF010000001">
    <property type="protein sequence ID" value="MDQ0318098.1"/>
    <property type="molecule type" value="Genomic_DNA"/>
</dbReference>
<protein>
    <submittedName>
        <fullName evidence="1">Alpha-D-ribose 1-methylphosphonate 5-triphosphate synthase subunit PhnH</fullName>
        <ecNumber evidence="1">2.7.8.37</ecNumber>
    </submittedName>
</protein>
<dbReference type="Gene3D" id="3.40.50.11310">
    <property type="entry name" value="Bacterial phosphonate metabolism protein PhnH"/>
    <property type="match status" value="1"/>
</dbReference>
<dbReference type="InterPro" id="IPR038058">
    <property type="entry name" value="PhnH-like_sp"/>
</dbReference>
<dbReference type="SUPFAM" id="SSF159709">
    <property type="entry name" value="PhnH-like"/>
    <property type="match status" value="1"/>
</dbReference>
<organism evidence="1 2">
    <name type="scientific">Pararhizobium capsulatum DSM 1112</name>
    <dbReference type="NCBI Taxonomy" id="1121113"/>
    <lineage>
        <taxon>Bacteria</taxon>
        <taxon>Pseudomonadati</taxon>
        <taxon>Pseudomonadota</taxon>
        <taxon>Alphaproteobacteria</taxon>
        <taxon>Hyphomicrobiales</taxon>
        <taxon>Rhizobiaceae</taxon>
        <taxon>Rhizobium/Agrobacterium group</taxon>
        <taxon>Pararhizobium</taxon>
    </lineage>
</organism>
<proteinExistence type="predicted"/>
<comment type="caution">
    <text evidence="1">The sequence shown here is derived from an EMBL/GenBank/DDBJ whole genome shotgun (WGS) entry which is preliminary data.</text>
</comment>
<dbReference type="Pfam" id="PF05845">
    <property type="entry name" value="PhnH"/>
    <property type="match status" value="1"/>
</dbReference>
<dbReference type="EC" id="2.7.8.37" evidence="1"/>
<gene>
    <name evidence="1" type="ORF">QO002_000236</name>
</gene>
<evidence type="ECO:0000313" key="2">
    <source>
        <dbReference type="Proteomes" id="UP001230207"/>
    </source>
</evidence>
<name>A0ABU0BJN6_9HYPH</name>